<accession>A0ABW9IYZ3</accession>
<keyword evidence="2" id="KW-0255">Endonuclease</keyword>
<proteinExistence type="predicted"/>
<comment type="caution">
    <text evidence="2">The sequence shown here is derived from an EMBL/GenBank/DDBJ whole genome shotgun (WGS) entry which is preliminary data.</text>
</comment>
<protein>
    <submittedName>
        <fullName evidence="2">Terminase TerL endonuclease subunit</fullName>
    </submittedName>
</protein>
<dbReference type="GO" id="GO:0004519">
    <property type="term" value="F:endonuclease activity"/>
    <property type="evidence" value="ECO:0007669"/>
    <property type="project" value="UniProtKB-KW"/>
</dbReference>
<name>A0ABW9IYZ3_STRGJ</name>
<dbReference type="Proteomes" id="UP001631993">
    <property type="component" value="Unassembled WGS sequence"/>
</dbReference>
<organism evidence="2 3">
    <name type="scientific">Streptomyces galilaeus</name>
    <dbReference type="NCBI Taxonomy" id="33899"/>
    <lineage>
        <taxon>Bacteria</taxon>
        <taxon>Bacillati</taxon>
        <taxon>Actinomycetota</taxon>
        <taxon>Actinomycetes</taxon>
        <taxon>Kitasatosporales</taxon>
        <taxon>Streptomycetaceae</taxon>
        <taxon>Streptomyces</taxon>
    </lineage>
</organism>
<evidence type="ECO:0000259" key="1">
    <source>
        <dbReference type="Pfam" id="PF20441"/>
    </source>
</evidence>
<feature type="non-terminal residue" evidence="2">
    <location>
        <position position="1"/>
    </location>
</feature>
<evidence type="ECO:0000313" key="2">
    <source>
        <dbReference type="EMBL" id="MFM9653646.1"/>
    </source>
</evidence>
<gene>
    <name evidence="2" type="ORF">ACKI1S_47240</name>
</gene>
<sequence>PSRTPHHFAYVRKMPRDVEELERLWRLFPARPELPVSVDPWDERNWAWANPALGSFLSIQALREDALEARTDRSKENGFRQFRLNQRVSQVTRWISMDLWNARVGEVAPTPDWIR</sequence>
<evidence type="ECO:0000313" key="3">
    <source>
        <dbReference type="Proteomes" id="UP001631993"/>
    </source>
</evidence>
<feature type="domain" description="Terminase large subunit-like endonuclease" evidence="1">
    <location>
        <begin position="33"/>
        <end position="102"/>
    </location>
</feature>
<dbReference type="EMBL" id="JBJVNE010000143">
    <property type="protein sequence ID" value="MFM9653646.1"/>
    <property type="molecule type" value="Genomic_DNA"/>
</dbReference>
<feature type="non-terminal residue" evidence="2">
    <location>
        <position position="115"/>
    </location>
</feature>
<keyword evidence="2" id="KW-0540">Nuclease</keyword>
<keyword evidence="3" id="KW-1185">Reference proteome</keyword>
<dbReference type="RefSeq" id="WP_409097865.1">
    <property type="nucleotide sequence ID" value="NZ_JBJVNE010000143.1"/>
</dbReference>
<keyword evidence="2" id="KW-0378">Hydrolase</keyword>
<dbReference type="Pfam" id="PF20441">
    <property type="entry name" value="TerL_nuclease"/>
    <property type="match status" value="1"/>
</dbReference>
<dbReference type="InterPro" id="IPR046462">
    <property type="entry name" value="TerL_nuclease"/>
</dbReference>
<reference evidence="2 3" key="1">
    <citation type="submission" date="2024-12" db="EMBL/GenBank/DDBJ databases">
        <title>Forecasting of Potato common scab and diversities of Pathogenic streptomyces spp. in china.</title>
        <authorList>
            <person name="Handique U."/>
            <person name="Wu J."/>
        </authorList>
    </citation>
    <scope>NUCLEOTIDE SEQUENCE [LARGE SCALE GENOMIC DNA]</scope>
    <source>
        <strain evidence="2 3">ZRIMU1585</strain>
    </source>
</reference>